<dbReference type="EMBL" id="DSQF01000025">
    <property type="protein sequence ID" value="HGZ44177.1"/>
    <property type="molecule type" value="Genomic_DNA"/>
</dbReference>
<organism evidence="2">
    <name type="scientific">Eiseniibacteriota bacterium</name>
    <dbReference type="NCBI Taxonomy" id="2212470"/>
    <lineage>
        <taxon>Bacteria</taxon>
        <taxon>Candidatus Eiseniibacteriota</taxon>
    </lineage>
</organism>
<accession>A0A832I3B6</accession>
<protein>
    <recommendedName>
        <fullName evidence="1">Glucose/Sorbosone dehydrogenase domain-containing protein</fullName>
    </recommendedName>
</protein>
<dbReference type="InterPro" id="IPR011041">
    <property type="entry name" value="Quinoprot_gluc/sorb_DH_b-prop"/>
</dbReference>
<sequence>MMLALAAGLAPCAEGRARAAPHAAPGSLQLPDGFRDSLIVGGLAQPVGMAFLPDGRLLVVEQKTARIRLVDGHAVTATLLTVPQVRTTGHEQGLLGIAVDPDWPARPFVYVHCDDAVSATLRITRYDVTGDLAGVGDRLLAIDPTSRRDILTGVPDAQSNHNGGTLRFGTDGMLYASFGEDAVECAAQDTTTLRGVIVRLDVSGVPPGGGPAPSLAAITPADNPLAGHADPRARLIWAWGLRNPFRFQVDAADGALFVADVGQETYEELNLLAGGGANCGWPRFEGFADWNLGCALAGPHVPPIHAYDRTFIPGASVIAAAIYRGPPCVPEDTCGFGPDYEGDAFYSDYGGGFLRRLERSGAAWAPAAPVPGQPSAEDWGRGFEAVSDFALAADGSLWLCRQAVAFAPSSGEIRAIVREGGGSGPIPAPEVSFAAPRPTPAAGAVSFDVVLARPGRVRLEIFDLRGARVATVWEDDLAAGARTLVWDGRVGDGRRARAGVYVARLAALGRVLARRVVRVP</sequence>
<dbReference type="Gene3D" id="2.120.10.30">
    <property type="entry name" value="TolB, C-terminal domain"/>
    <property type="match status" value="1"/>
</dbReference>
<dbReference type="InterPro" id="IPR011042">
    <property type="entry name" value="6-blade_b-propeller_TolB-like"/>
</dbReference>
<dbReference type="Pfam" id="PF07995">
    <property type="entry name" value="GSDH"/>
    <property type="match status" value="1"/>
</dbReference>
<dbReference type="PANTHER" id="PTHR19328">
    <property type="entry name" value="HEDGEHOG-INTERACTING PROTEIN"/>
    <property type="match status" value="1"/>
</dbReference>
<comment type="caution">
    <text evidence="2">The sequence shown here is derived from an EMBL/GenBank/DDBJ whole genome shotgun (WGS) entry which is preliminary data.</text>
</comment>
<dbReference type="AlphaFoldDB" id="A0A832I3B6"/>
<evidence type="ECO:0000313" key="2">
    <source>
        <dbReference type="EMBL" id="HGZ44177.1"/>
    </source>
</evidence>
<proteinExistence type="predicted"/>
<feature type="domain" description="Glucose/Sorbosone dehydrogenase" evidence="1">
    <location>
        <begin position="43"/>
        <end position="291"/>
    </location>
</feature>
<dbReference type="Gene3D" id="2.60.40.4070">
    <property type="match status" value="1"/>
</dbReference>
<reference evidence="2" key="1">
    <citation type="journal article" date="2020" name="mSystems">
        <title>Genome- and Community-Level Interaction Insights into Carbon Utilization and Element Cycling Functions of Hydrothermarchaeota in Hydrothermal Sediment.</title>
        <authorList>
            <person name="Zhou Z."/>
            <person name="Liu Y."/>
            <person name="Xu W."/>
            <person name="Pan J."/>
            <person name="Luo Z.H."/>
            <person name="Li M."/>
        </authorList>
    </citation>
    <scope>NUCLEOTIDE SEQUENCE [LARGE SCALE GENOMIC DNA]</scope>
    <source>
        <strain evidence="2">SpSt-381</strain>
    </source>
</reference>
<evidence type="ECO:0000259" key="1">
    <source>
        <dbReference type="Pfam" id="PF07995"/>
    </source>
</evidence>
<dbReference type="PANTHER" id="PTHR19328:SF13">
    <property type="entry name" value="HIPL1 PROTEIN"/>
    <property type="match status" value="1"/>
</dbReference>
<gene>
    <name evidence="2" type="ORF">ENR23_12320</name>
</gene>
<dbReference type="InterPro" id="IPR012938">
    <property type="entry name" value="Glc/Sorbosone_DH"/>
</dbReference>
<name>A0A832I3B6_UNCEI</name>
<dbReference type="SUPFAM" id="SSF50952">
    <property type="entry name" value="Soluble quinoprotein glucose dehydrogenase"/>
    <property type="match status" value="1"/>
</dbReference>